<evidence type="ECO:0000259" key="12">
    <source>
        <dbReference type="PROSITE" id="PS51030"/>
    </source>
</evidence>
<dbReference type="PRINTS" id="PR00398">
    <property type="entry name" value="STRDHORMONER"/>
</dbReference>
<reference evidence="14 15" key="1">
    <citation type="submission" date="2015-12" db="EMBL/GenBank/DDBJ databases">
        <title>The genome of Folsomia candida.</title>
        <authorList>
            <person name="Faddeeva A."/>
            <person name="Derks M.F."/>
            <person name="Anvar Y."/>
            <person name="Smit S."/>
            <person name="Van Straalen N."/>
            <person name="Roelofs D."/>
        </authorList>
    </citation>
    <scope>NUCLEOTIDE SEQUENCE [LARGE SCALE GENOMIC DNA]</scope>
    <source>
        <strain evidence="14 15">VU population</strain>
        <tissue evidence="14">Whole body</tissue>
    </source>
</reference>
<evidence type="ECO:0000313" key="14">
    <source>
        <dbReference type="EMBL" id="OXA54539.1"/>
    </source>
</evidence>
<dbReference type="STRING" id="158441.A0A226EAV7"/>
<comment type="caution">
    <text evidence="14">The sequence shown here is derived from an EMBL/GenBank/DDBJ whole genome shotgun (WGS) entry which is preliminary data.</text>
</comment>
<dbReference type="InterPro" id="IPR050274">
    <property type="entry name" value="Nuclear_hormone_rcpt_NR2"/>
</dbReference>
<keyword evidence="3 11" id="KW-0479">Metal-binding</keyword>
<name>A0A226EAV7_FOLCA</name>
<keyword evidence="7 11" id="KW-0238">DNA-binding</keyword>
<dbReference type="PRINTS" id="PR00047">
    <property type="entry name" value="STROIDFINGER"/>
</dbReference>
<dbReference type="GO" id="GO:0043565">
    <property type="term" value="F:sequence-specific DNA binding"/>
    <property type="evidence" value="ECO:0007669"/>
    <property type="project" value="InterPro"/>
</dbReference>
<dbReference type="GO" id="GO:0003700">
    <property type="term" value="F:DNA-binding transcription factor activity"/>
    <property type="evidence" value="ECO:0007669"/>
    <property type="project" value="InterPro"/>
</dbReference>
<feature type="domain" description="Nuclear receptor" evidence="12">
    <location>
        <begin position="30"/>
        <end position="103"/>
    </location>
</feature>
<dbReference type="InterPro" id="IPR035500">
    <property type="entry name" value="NHR-like_dom_sf"/>
</dbReference>
<dbReference type="EMBL" id="LNIX01000005">
    <property type="protein sequence ID" value="OXA54539.1"/>
    <property type="molecule type" value="Genomic_DNA"/>
</dbReference>
<feature type="domain" description="NR LBD" evidence="13">
    <location>
        <begin position="183"/>
        <end position="416"/>
    </location>
</feature>
<evidence type="ECO:0000256" key="8">
    <source>
        <dbReference type="ARBA" id="ARBA00023163"/>
    </source>
</evidence>
<protein>
    <submittedName>
        <fullName evidence="14">Nuclear receptor subfamily 2 group C member 2</fullName>
    </submittedName>
</protein>
<evidence type="ECO:0000256" key="10">
    <source>
        <dbReference type="ARBA" id="ARBA00023242"/>
    </source>
</evidence>
<dbReference type="OrthoDB" id="40902at2759"/>
<dbReference type="InterPro" id="IPR001628">
    <property type="entry name" value="Znf_hrmn_rcpt"/>
</dbReference>
<dbReference type="SUPFAM" id="SSF48508">
    <property type="entry name" value="Nuclear receptor ligand-binding domain"/>
    <property type="match status" value="1"/>
</dbReference>
<dbReference type="PROSITE" id="PS00031">
    <property type="entry name" value="NUCLEAR_REC_DBD_1"/>
    <property type="match status" value="1"/>
</dbReference>
<dbReference type="CDD" id="cd06916">
    <property type="entry name" value="NR_DBD_like"/>
    <property type="match status" value="1"/>
</dbReference>
<organism evidence="14 15">
    <name type="scientific">Folsomia candida</name>
    <name type="common">Springtail</name>
    <dbReference type="NCBI Taxonomy" id="158441"/>
    <lineage>
        <taxon>Eukaryota</taxon>
        <taxon>Metazoa</taxon>
        <taxon>Ecdysozoa</taxon>
        <taxon>Arthropoda</taxon>
        <taxon>Hexapoda</taxon>
        <taxon>Collembola</taxon>
        <taxon>Entomobryomorpha</taxon>
        <taxon>Isotomoidea</taxon>
        <taxon>Isotomidae</taxon>
        <taxon>Proisotominae</taxon>
        <taxon>Folsomia</taxon>
    </lineage>
</organism>
<sequence>MEVGEPITIHFSSLSSLLDAVDNKPWITYPLVCVICGDRGTGRHYGAISCEGCKGFFKRSIRKQLQYSCCKDGQCEVTKPRQCQYCRLQKCLKMGMLPPAVQLERNPLSKSQIQNLSPNTEADFSPSFFRTLAGESCTSGYLLSNIGSQDDQEFNDVDESDSVDTELVATAMEMMSNILTKIEEEKILSIIHLDLQDVTPEEWVKFELVDASKLPKNDFITLDYVCETSSRLILLSVLWARTLPAFQALNPEEQIYIMKSAWSDLFVVGLSQYPNILPLTSVVNALFPCTQSSCISSKLTMIMGYASKLQVFIETVQNLNLDAFEYSALKTLAIFSDDRYPQQNGINEIRKLALKQLQVHVVAMSVGNPVNKVNSILRLLPHLRRIAPAGIEQIFFSKILGNGTTTLEHLIPSMMTMKSDLSLPGEEQKAKFKKFKKNFID</sequence>
<keyword evidence="10 11" id="KW-0539">Nucleus</keyword>
<keyword evidence="4 11" id="KW-0863">Zinc-finger</keyword>
<dbReference type="SUPFAM" id="SSF57716">
    <property type="entry name" value="Glucocorticoid receptor-like (DNA-binding domain)"/>
    <property type="match status" value="1"/>
</dbReference>
<accession>A0A226EAV7</accession>
<evidence type="ECO:0000256" key="5">
    <source>
        <dbReference type="ARBA" id="ARBA00022833"/>
    </source>
</evidence>
<dbReference type="GO" id="GO:0005634">
    <property type="term" value="C:nucleus"/>
    <property type="evidence" value="ECO:0007669"/>
    <property type="project" value="UniProtKB-SubCell"/>
</dbReference>
<evidence type="ECO:0000256" key="6">
    <source>
        <dbReference type="ARBA" id="ARBA00023015"/>
    </source>
</evidence>
<keyword evidence="6 11" id="KW-0805">Transcription regulation</keyword>
<dbReference type="Gene3D" id="1.10.565.10">
    <property type="entry name" value="Retinoid X Receptor"/>
    <property type="match status" value="1"/>
</dbReference>
<dbReference type="FunFam" id="3.30.50.10:FF:000030">
    <property type="entry name" value="Nuclear Hormone Receptor family"/>
    <property type="match status" value="1"/>
</dbReference>
<dbReference type="GO" id="GO:0008270">
    <property type="term" value="F:zinc ion binding"/>
    <property type="evidence" value="ECO:0007669"/>
    <property type="project" value="UniProtKB-KW"/>
</dbReference>
<dbReference type="AlphaFoldDB" id="A0A226EAV7"/>
<evidence type="ECO:0000256" key="9">
    <source>
        <dbReference type="ARBA" id="ARBA00023170"/>
    </source>
</evidence>
<comment type="subcellular location">
    <subcellularLocation>
        <location evidence="1 11">Nucleus</location>
    </subcellularLocation>
</comment>
<evidence type="ECO:0000256" key="7">
    <source>
        <dbReference type="ARBA" id="ARBA00023125"/>
    </source>
</evidence>
<dbReference type="PROSITE" id="PS51030">
    <property type="entry name" value="NUCLEAR_REC_DBD_2"/>
    <property type="match status" value="1"/>
</dbReference>
<keyword evidence="15" id="KW-1185">Reference proteome</keyword>
<dbReference type="InterPro" id="IPR013088">
    <property type="entry name" value="Znf_NHR/GATA"/>
</dbReference>
<proteinExistence type="inferred from homology"/>
<dbReference type="Proteomes" id="UP000198287">
    <property type="component" value="Unassembled WGS sequence"/>
</dbReference>
<dbReference type="PANTHER" id="PTHR24083">
    <property type="entry name" value="NUCLEAR HORMONE RECEPTOR"/>
    <property type="match status" value="1"/>
</dbReference>
<evidence type="ECO:0000256" key="2">
    <source>
        <dbReference type="ARBA" id="ARBA00005993"/>
    </source>
</evidence>
<evidence type="ECO:0000259" key="13">
    <source>
        <dbReference type="PROSITE" id="PS51843"/>
    </source>
</evidence>
<dbReference type="PROSITE" id="PS51843">
    <property type="entry name" value="NR_LBD"/>
    <property type="match status" value="1"/>
</dbReference>
<comment type="similarity">
    <text evidence="2 11">Belongs to the nuclear hormone receptor family.</text>
</comment>
<dbReference type="SMART" id="SM00399">
    <property type="entry name" value="ZnF_C4"/>
    <property type="match status" value="1"/>
</dbReference>
<evidence type="ECO:0000256" key="11">
    <source>
        <dbReference type="RuleBase" id="RU004334"/>
    </source>
</evidence>
<evidence type="ECO:0000256" key="4">
    <source>
        <dbReference type="ARBA" id="ARBA00022771"/>
    </source>
</evidence>
<dbReference type="Pfam" id="PF00105">
    <property type="entry name" value="zf-C4"/>
    <property type="match status" value="1"/>
</dbReference>
<keyword evidence="9 11" id="KW-0675">Receptor</keyword>
<dbReference type="SMART" id="SM00430">
    <property type="entry name" value="HOLI"/>
    <property type="match status" value="1"/>
</dbReference>
<dbReference type="Gene3D" id="3.30.50.10">
    <property type="entry name" value="Erythroid Transcription Factor GATA-1, subunit A"/>
    <property type="match status" value="1"/>
</dbReference>
<dbReference type="InterPro" id="IPR000536">
    <property type="entry name" value="Nucl_hrmn_rcpt_lig-bd"/>
</dbReference>
<evidence type="ECO:0000313" key="15">
    <source>
        <dbReference type="Proteomes" id="UP000198287"/>
    </source>
</evidence>
<keyword evidence="8 11" id="KW-0804">Transcription</keyword>
<dbReference type="InterPro" id="IPR001723">
    <property type="entry name" value="Nuclear_hrmn_rcpt"/>
</dbReference>
<evidence type="ECO:0000256" key="3">
    <source>
        <dbReference type="ARBA" id="ARBA00022723"/>
    </source>
</evidence>
<gene>
    <name evidence="14" type="ORF">Fcan01_10807</name>
</gene>
<keyword evidence="5 11" id="KW-0862">Zinc</keyword>
<evidence type="ECO:0000256" key="1">
    <source>
        <dbReference type="ARBA" id="ARBA00004123"/>
    </source>
</evidence>
<dbReference type="Pfam" id="PF00104">
    <property type="entry name" value="Hormone_recep"/>
    <property type="match status" value="1"/>
</dbReference>
<dbReference type="OMA" id="ATAMEMM"/>